<dbReference type="SUPFAM" id="SSF54292">
    <property type="entry name" value="2Fe-2S ferredoxin-like"/>
    <property type="match status" value="1"/>
</dbReference>
<sequence>MLRQSYRFIKNLRLNNNLININNTRQSSIEKSTTNDDISNEKFRNELKINKDELEKCKNPELANIKKILPNCKIVKVYRWNPEKPLIKPKLQTFNIDLNKCGTMVLDILIEIKSKHDPTLSFRKSCREGICGSCSMNINGVNGLACITKVIDDKKPIIIYPLPHAYVIRDLVPDMSGFLDQYKKIEPYLKRENDEPIGTKQLLQSPTDRNKLDGLYECILCGCCSFACPPYWWLGEKYLGPAVLLQAYRWIIDSRDTKHNERLNKMRDYFSVFRCHTIFNCTKVCPKGLNPGRAVAKIKMLLSGINKLDKDNNKNDNFIIDPCTGEKQIVEKKLK</sequence>
<dbReference type="EMBL" id="JACMRX010000002">
    <property type="protein sequence ID" value="KAF7995138.1"/>
    <property type="molecule type" value="Genomic_DNA"/>
</dbReference>
<keyword evidence="17" id="KW-0496">Mitochondrion</keyword>
<keyword evidence="6" id="KW-0813">Transport</keyword>
<dbReference type="PROSITE" id="PS51085">
    <property type="entry name" value="2FE2S_FER_2"/>
    <property type="match status" value="1"/>
</dbReference>
<feature type="domain" description="2Fe-2S ferredoxin-type" evidence="18">
    <location>
        <begin position="85"/>
        <end position="165"/>
    </location>
</feature>
<reference evidence="20 21" key="1">
    <citation type="submission" date="2020-08" db="EMBL/GenBank/DDBJ databases">
        <title>Aphidius gifuensis genome sequencing and assembly.</title>
        <authorList>
            <person name="Du Z."/>
        </authorList>
    </citation>
    <scope>NUCLEOTIDE SEQUENCE [LARGE SCALE GENOMIC DNA]</scope>
    <source>
        <strain evidence="20">YNYX2018</strain>
        <tissue evidence="20">Adults</tissue>
    </source>
</reference>
<keyword evidence="21" id="KW-1185">Reference proteome</keyword>
<dbReference type="OrthoDB" id="1696654at2759"/>
<evidence type="ECO:0000256" key="13">
    <source>
        <dbReference type="ARBA" id="ARBA00023004"/>
    </source>
</evidence>
<evidence type="ECO:0000256" key="8">
    <source>
        <dbReference type="ARBA" id="ARBA00022532"/>
    </source>
</evidence>
<dbReference type="InterPro" id="IPR012675">
    <property type="entry name" value="Beta-grasp_dom_sf"/>
</dbReference>
<name>A0A834XZK8_APHGI</name>
<evidence type="ECO:0000256" key="14">
    <source>
        <dbReference type="ARBA" id="ARBA00023014"/>
    </source>
</evidence>
<keyword evidence="8" id="KW-0816">Tricarboxylic acid cycle</keyword>
<keyword evidence="10 17" id="KW-0479">Metal-binding</keyword>
<dbReference type="GO" id="GO:0008177">
    <property type="term" value="F:succinate dehydrogenase (quinone) activity"/>
    <property type="evidence" value="ECO:0007669"/>
    <property type="project" value="UniProtKB-EC"/>
</dbReference>
<dbReference type="InterPro" id="IPR050573">
    <property type="entry name" value="SDH/FRD_Iron-Sulfur"/>
</dbReference>
<evidence type="ECO:0000256" key="9">
    <source>
        <dbReference type="ARBA" id="ARBA00022714"/>
    </source>
</evidence>
<evidence type="ECO:0000259" key="18">
    <source>
        <dbReference type="PROSITE" id="PS51085"/>
    </source>
</evidence>
<dbReference type="GO" id="GO:0009055">
    <property type="term" value="F:electron transfer activity"/>
    <property type="evidence" value="ECO:0007669"/>
    <property type="project" value="InterPro"/>
</dbReference>
<dbReference type="InterPro" id="IPR036010">
    <property type="entry name" value="2Fe-2S_ferredoxin-like_sf"/>
</dbReference>
<comment type="caution">
    <text evidence="20">The sequence shown here is derived from an EMBL/GenBank/DDBJ whole genome shotgun (WGS) entry which is preliminary data.</text>
</comment>
<dbReference type="AlphaFoldDB" id="A0A834XZK8"/>
<dbReference type="GO" id="GO:0022904">
    <property type="term" value="P:respiratory electron transport chain"/>
    <property type="evidence" value="ECO:0007669"/>
    <property type="project" value="TreeGrafter"/>
</dbReference>
<dbReference type="InterPro" id="IPR017900">
    <property type="entry name" value="4Fe4S_Fe_S_CS"/>
</dbReference>
<dbReference type="NCBIfam" id="NF004616">
    <property type="entry name" value="PRK05950.1"/>
    <property type="match status" value="1"/>
</dbReference>
<protein>
    <recommendedName>
        <fullName evidence="5 17">Succinate dehydrogenase [ubiquinone] iron-sulfur subunit, mitochondrial</fullName>
        <ecNumber evidence="4 17">1.3.5.1</ecNumber>
    </recommendedName>
</protein>
<dbReference type="PANTHER" id="PTHR11921:SF29">
    <property type="entry name" value="SUCCINATE DEHYDROGENASE [UBIQUINONE] IRON-SULFUR SUBUNIT, MITOCHONDRIAL"/>
    <property type="match status" value="1"/>
</dbReference>
<evidence type="ECO:0000256" key="4">
    <source>
        <dbReference type="ARBA" id="ARBA00012792"/>
    </source>
</evidence>
<comment type="catalytic activity">
    <reaction evidence="16">
        <text>a quinone + succinate = fumarate + a quinol</text>
        <dbReference type="Rhea" id="RHEA:40523"/>
        <dbReference type="ChEBI" id="CHEBI:24646"/>
        <dbReference type="ChEBI" id="CHEBI:29806"/>
        <dbReference type="ChEBI" id="CHEBI:30031"/>
        <dbReference type="ChEBI" id="CHEBI:132124"/>
        <dbReference type="EC" id="1.3.5.1"/>
    </reaction>
</comment>
<evidence type="ECO:0000256" key="15">
    <source>
        <dbReference type="ARBA" id="ARBA00023291"/>
    </source>
</evidence>
<dbReference type="InterPro" id="IPR006058">
    <property type="entry name" value="2Fe2S_fd_BS"/>
</dbReference>
<dbReference type="GO" id="GO:0051539">
    <property type="term" value="F:4 iron, 4 sulfur cluster binding"/>
    <property type="evidence" value="ECO:0007669"/>
    <property type="project" value="UniProtKB-KW"/>
</dbReference>
<keyword evidence="14 17" id="KW-0411">Iron-sulfur</keyword>
<dbReference type="Proteomes" id="UP000639338">
    <property type="component" value="Unassembled WGS sequence"/>
</dbReference>
<dbReference type="SUPFAM" id="SSF46548">
    <property type="entry name" value="alpha-helical ferredoxin"/>
    <property type="match status" value="1"/>
</dbReference>
<dbReference type="InterPro" id="IPR001041">
    <property type="entry name" value="2Fe-2S_ferredoxin-type"/>
</dbReference>
<dbReference type="GO" id="GO:0005743">
    <property type="term" value="C:mitochondrial inner membrane"/>
    <property type="evidence" value="ECO:0007669"/>
    <property type="project" value="UniProtKB-SubCell"/>
</dbReference>
<keyword evidence="17" id="KW-0999">Mitochondrion inner membrane</keyword>
<keyword evidence="11" id="KW-0249">Electron transport</keyword>
<dbReference type="GO" id="GO:0051537">
    <property type="term" value="F:2 iron, 2 sulfur cluster binding"/>
    <property type="evidence" value="ECO:0007669"/>
    <property type="project" value="UniProtKB-KW"/>
</dbReference>
<dbReference type="InterPro" id="IPR017896">
    <property type="entry name" value="4Fe4S_Fe-S-bd"/>
</dbReference>
<keyword evidence="12" id="KW-0560">Oxidoreductase</keyword>
<evidence type="ECO:0000256" key="6">
    <source>
        <dbReference type="ARBA" id="ARBA00022448"/>
    </source>
</evidence>
<evidence type="ECO:0000256" key="10">
    <source>
        <dbReference type="ARBA" id="ARBA00022723"/>
    </source>
</evidence>
<comment type="similarity">
    <text evidence="3 17">Belongs to the succinate dehydrogenase/fumarate reductase iron-sulfur protein family.</text>
</comment>
<evidence type="ECO:0000259" key="19">
    <source>
        <dbReference type="PROSITE" id="PS51379"/>
    </source>
</evidence>
<evidence type="ECO:0000313" key="20">
    <source>
        <dbReference type="EMBL" id="KAF7995138.1"/>
    </source>
</evidence>
<dbReference type="UniPathway" id="UPA00223">
    <property type="reaction ID" value="UER01006"/>
</dbReference>
<dbReference type="Gene3D" id="1.10.1060.10">
    <property type="entry name" value="Alpha-helical ferredoxin"/>
    <property type="match status" value="1"/>
</dbReference>
<keyword evidence="7 17" id="KW-0004">4Fe-4S</keyword>
<comment type="cofactor">
    <cofactor evidence="17">
        <name>[3Fe-4S] cluster</name>
        <dbReference type="ChEBI" id="CHEBI:21137"/>
    </cofactor>
    <text evidence="17">Binds 1 [3Fe-4S] cluster.</text>
</comment>
<evidence type="ECO:0000256" key="1">
    <source>
        <dbReference type="ARBA" id="ARBA00004443"/>
    </source>
</evidence>
<dbReference type="FunFam" id="1.10.1060.10:FF:000001">
    <property type="entry name" value="Succinate dehydrogenase iron-sulfur subunit SdhB"/>
    <property type="match status" value="1"/>
</dbReference>
<comment type="pathway">
    <text evidence="2 17">Carbohydrate metabolism; tricarboxylic acid cycle; fumarate from succinate (eukaryal route): step 1/1.</text>
</comment>
<evidence type="ECO:0000256" key="12">
    <source>
        <dbReference type="ARBA" id="ARBA00023002"/>
    </source>
</evidence>
<evidence type="ECO:0000256" key="5">
    <source>
        <dbReference type="ARBA" id="ARBA00016766"/>
    </source>
</evidence>
<dbReference type="InterPro" id="IPR009051">
    <property type="entry name" value="Helical_ferredxn"/>
</dbReference>
<dbReference type="CDD" id="cd00207">
    <property type="entry name" value="fer2"/>
    <property type="match status" value="1"/>
</dbReference>
<accession>A0A834XZK8</accession>
<keyword evidence="13 17" id="KW-0408">Iron</keyword>
<evidence type="ECO:0000256" key="7">
    <source>
        <dbReference type="ARBA" id="ARBA00022485"/>
    </source>
</evidence>
<comment type="function">
    <text evidence="17">Iron-sulfur protein (IP) subunit of succinate dehydrogenase (SDH) that is involved in complex II of the mitochondrial electron transport chain and is responsible for transferring electrons from succinate to ubiquinone (coenzyme Q).</text>
</comment>
<dbReference type="PROSITE" id="PS00197">
    <property type="entry name" value="2FE2S_FER_1"/>
    <property type="match status" value="1"/>
</dbReference>
<dbReference type="PANTHER" id="PTHR11921">
    <property type="entry name" value="SUCCINATE DEHYDROGENASE IRON-SULFUR PROTEIN"/>
    <property type="match status" value="1"/>
</dbReference>
<feature type="domain" description="4Fe-4S ferredoxin-type" evidence="19">
    <location>
        <begin position="208"/>
        <end position="238"/>
    </location>
</feature>
<gene>
    <name evidence="20" type="ORF">HCN44_004610</name>
</gene>
<organism evidence="20 21">
    <name type="scientific">Aphidius gifuensis</name>
    <name type="common">Parasitoid wasp</name>
    <dbReference type="NCBI Taxonomy" id="684658"/>
    <lineage>
        <taxon>Eukaryota</taxon>
        <taxon>Metazoa</taxon>
        <taxon>Ecdysozoa</taxon>
        <taxon>Arthropoda</taxon>
        <taxon>Hexapoda</taxon>
        <taxon>Insecta</taxon>
        <taxon>Pterygota</taxon>
        <taxon>Neoptera</taxon>
        <taxon>Endopterygota</taxon>
        <taxon>Hymenoptera</taxon>
        <taxon>Apocrita</taxon>
        <taxon>Ichneumonoidea</taxon>
        <taxon>Braconidae</taxon>
        <taxon>Aphidiinae</taxon>
        <taxon>Aphidius</taxon>
    </lineage>
</organism>
<dbReference type="GO" id="GO:0051538">
    <property type="term" value="F:3 iron, 4 sulfur cluster binding"/>
    <property type="evidence" value="ECO:0007669"/>
    <property type="project" value="UniProtKB-KW"/>
</dbReference>
<dbReference type="Pfam" id="PF13183">
    <property type="entry name" value="Fer4_8"/>
    <property type="match status" value="1"/>
</dbReference>
<dbReference type="EC" id="1.3.5.1" evidence="4 17"/>
<evidence type="ECO:0000256" key="16">
    <source>
        <dbReference type="ARBA" id="ARBA00049220"/>
    </source>
</evidence>
<dbReference type="InterPro" id="IPR004489">
    <property type="entry name" value="Succ_DH/fum_Rdtase_Fe-S"/>
</dbReference>
<keyword evidence="17" id="KW-0472">Membrane</keyword>
<dbReference type="GO" id="GO:0046872">
    <property type="term" value="F:metal ion binding"/>
    <property type="evidence" value="ECO:0007669"/>
    <property type="project" value="UniProtKB-KW"/>
</dbReference>
<dbReference type="Pfam" id="PF13085">
    <property type="entry name" value="Fer2_3"/>
    <property type="match status" value="1"/>
</dbReference>
<evidence type="ECO:0000256" key="3">
    <source>
        <dbReference type="ARBA" id="ARBA00009433"/>
    </source>
</evidence>
<proteinExistence type="inferred from homology"/>
<evidence type="ECO:0000313" key="21">
    <source>
        <dbReference type="Proteomes" id="UP000639338"/>
    </source>
</evidence>
<dbReference type="Gene3D" id="3.10.20.30">
    <property type="match status" value="1"/>
</dbReference>
<evidence type="ECO:0000256" key="11">
    <source>
        <dbReference type="ARBA" id="ARBA00022982"/>
    </source>
</evidence>
<keyword evidence="15 17" id="KW-0003">3Fe-4S</keyword>
<comment type="cofactor">
    <cofactor evidence="17">
        <name>[4Fe-4S] cluster</name>
        <dbReference type="ChEBI" id="CHEBI:49883"/>
    </cofactor>
    <text evidence="17">Binds 1 [4Fe-4S] cluster.</text>
</comment>
<dbReference type="InterPro" id="IPR025192">
    <property type="entry name" value="Succ_DH/fum_Rdtase_N"/>
</dbReference>
<dbReference type="PROSITE" id="PS00198">
    <property type="entry name" value="4FE4S_FER_1"/>
    <property type="match status" value="1"/>
</dbReference>
<comment type="cofactor">
    <cofactor evidence="17">
        <name>[2Fe-2S] cluster</name>
        <dbReference type="ChEBI" id="CHEBI:190135"/>
    </cofactor>
    <text evidence="17">Binds 1 [2Fe-2S] cluster.</text>
</comment>
<dbReference type="PROSITE" id="PS51379">
    <property type="entry name" value="4FE4S_FER_2"/>
    <property type="match status" value="1"/>
</dbReference>
<dbReference type="NCBIfam" id="TIGR00384">
    <property type="entry name" value="dhsB"/>
    <property type="match status" value="1"/>
</dbReference>
<keyword evidence="9 17" id="KW-0001">2Fe-2S</keyword>
<evidence type="ECO:0000256" key="2">
    <source>
        <dbReference type="ARBA" id="ARBA00004788"/>
    </source>
</evidence>
<evidence type="ECO:0000256" key="17">
    <source>
        <dbReference type="RuleBase" id="RU361237"/>
    </source>
</evidence>
<dbReference type="GO" id="GO:0006099">
    <property type="term" value="P:tricarboxylic acid cycle"/>
    <property type="evidence" value="ECO:0007669"/>
    <property type="project" value="UniProtKB-UniPathway"/>
</dbReference>
<comment type="subcellular location">
    <subcellularLocation>
        <location evidence="1 17">Mitochondrion inner membrane</location>
        <topology evidence="1 17">Peripheral membrane protein</topology>
        <orientation evidence="1 17">Matrix side</orientation>
    </subcellularLocation>
</comment>